<keyword evidence="5 7" id="KW-0324">Glycolysis</keyword>
<reference evidence="9 10" key="1">
    <citation type="submission" date="2024-05" db="EMBL/GenBank/DDBJ databases">
        <authorList>
            <person name="Kim H.-Y."/>
            <person name="Kim E."/>
            <person name="Cai Y."/>
            <person name="Yang S.-M."/>
            <person name="Lee W."/>
        </authorList>
    </citation>
    <scope>NUCLEOTIDE SEQUENCE [LARGE SCALE GENOMIC DNA]</scope>
    <source>
        <strain evidence="9 10">FBL11</strain>
    </source>
</reference>
<dbReference type="SUPFAM" id="SSF51351">
    <property type="entry name" value="Triosephosphate isomerase (TIM)"/>
    <property type="match status" value="1"/>
</dbReference>
<evidence type="ECO:0000256" key="8">
    <source>
        <dbReference type="RuleBase" id="RU363013"/>
    </source>
</evidence>
<dbReference type="RefSeq" id="WP_299218740.1">
    <property type="nucleotide sequence ID" value="NZ_JBDGHN010000005.1"/>
</dbReference>
<dbReference type="InterPro" id="IPR035990">
    <property type="entry name" value="TIM_sf"/>
</dbReference>
<evidence type="ECO:0000256" key="1">
    <source>
        <dbReference type="ARBA" id="ARBA00004939"/>
    </source>
</evidence>
<dbReference type="Gene3D" id="3.20.20.70">
    <property type="entry name" value="Aldolase class I"/>
    <property type="match status" value="1"/>
</dbReference>
<dbReference type="EC" id="5.3.1.1" evidence="7 8"/>
<proteinExistence type="inferred from homology"/>
<dbReference type="InterPro" id="IPR022896">
    <property type="entry name" value="TrioseP_Isoase_bac/euk"/>
</dbReference>
<keyword evidence="4 7" id="KW-0963">Cytoplasm</keyword>
<feature type="binding site" evidence="7">
    <location>
        <position position="225"/>
    </location>
    <ligand>
        <name>substrate</name>
    </ligand>
</feature>
<evidence type="ECO:0000313" key="9">
    <source>
        <dbReference type="EMBL" id="MEN2751778.1"/>
    </source>
</evidence>
<dbReference type="InterPro" id="IPR000652">
    <property type="entry name" value="Triosephosphate_isomerase"/>
</dbReference>
<dbReference type="NCBIfam" id="TIGR00419">
    <property type="entry name" value="tim"/>
    <property type="match status" value="1"/>
</dbReference>
<evidence type="ECO:0000256" key="6">
    <source>
        <dbReference type="ARBA" id="ARBA00023235"/>
    </source>
</evidence>
<comment type="similarity">
    <text evidence="2 7 8">Belongs to the triosephosphate isomerase family.</text>
</comment>
<evidence type="ECO:0000256" key="3">
    <source>
        <dbReference type="ARBA" id="ARBA00022432"/>
    </source>
</evidence>
<evidence type="ECO:0000313" key="10">
    <source>
        <dbReference type="Proteomes" id="UP001461960"/>
    </source>
</evidence>
<dbReference type="CDD" id="cd00311">
    <property type="entry name" value="TIM"/>
    <property type="match status" value="1"/>
</dbReference>
<feature type="binding site" evidence="7">
    <location>
        <begin position="8"/>
        <end position="10"/>
    </location>
    <ligand>
        <name>substrate</name>
    </ligand>
</feature>
<comment type="catalytic activity">
    <reaction evidence="7 8">
        <text>D-glyceraldehyde 3-phosphate = dihydroxyacetone phosphate</text>
        <dbReference type="Rhea" id="RHEA:18585"/>
        <dbReference type="ChEBI" id="CHEBI:57642"/>
        <dbReference type="ChEBI" id="CHEBI:59776"/>
        <dbReference type="EC" id="5.3.1.1"/>
    </reaction>
</comment>
<protein>
    <recommendedName>
        <fullName evidence="7 8">Triosephosphate isomerase</fullName>
        <shortName evidence="7">TIM</shortName>
        <shortName evidence="7">TPI</shortName>
        <ecNumber evidence="7 8">5.3.1.1</ecNumber>
    </recommendedName>
    <alternativeName>
        <fullName evidence="7">Triose-phosphate isomerase</fullName>
    </alternativeName>
</protein>
<dbReference type="HAMAP" id="MF_00147_B">
    <property type="entry name" value="TIM_B"/>
    <property type="match status" value="1"/>
</dbReference>
<dbReference type="InterPro" id="IPR020861">
    <property type="entry name" value="Triosephosphate_isomerase_AS"/>
</dbReference>
<dbReference type="PROSITE" id="PS51440">
    <property type="entry name" value="TIM_2"/>
    <property type="match status" value="1"/>
</dbReference>
<comment type="pathway">
    <text evidence="1">Carbohydrate metabolism; erythritol degradation.</text>
</comment>
<gene>
    <name evidence="7 9" type="primary">tpiA</name>
    <name evidence="9" type="ORF">AAIR29_09045</name>
</gene>
<keyword evidence="6 7" id="KW-0413">Isomerase</keyword>
<dbReference type="InterPro" id="IPR013785">
    <property type="entry name" value="Aldolase_TIM"/>
</dbReference>
<name>A0ABU9X9B0_9GAMM</name>
<dbReference type="GO" id="GO:0004807">
    <property type="term" value="F:triose-phosphate isomerase activity"/>
    <property type="evidence" value="ECO:0007669"/>
    <property type="project" value="UniProtKB-EC"/>
</dbReference>
<dbReference type="PANTHER" id="PTHR21139">
    <property type="entry name" value="TRIOSEPHOSPHATE ISOMERASE"/>
    <property type="match status" value="1"/>
</dbReference>
<dbReference type="Pfam" id="PF00121">
    <property type="entry name" value="TIM"/>
    <property type="match status" value="1"/>
</dbReference>
<keyword evidence="3 7" id="KW-0312">Gluconeogenesis</keyword>
<evidence type="ECO:0000256" key="5">
    <source>
        <dbReference type="ARBA" id="ARBA00023152"/>
    </source>
</evidence>
<evidence type="ECO:0000256" key="7">
    <source>
        <dbReference type="HAMAP-Rule" id="MF_00147"/>
    </source>
</evidence>
<comment type="subunit">
    <text evidence="7 8">Homodimer.</text>
</comment>
<comment type="subcellular location">
    <subcellularLocation>
        <location evidence="7 8">Cytoplasm</location>
    </subcellularLocation>
</comment>
<feature type="binding site" evidence="7">
    <location>
        <begin position="246"/>
        <end position="247"/>
    </location>
    <ligand>
        <name>substrate</name>
    </ligand>
</feature>
<dbReference type="Proteomes" id="UP001461960">
    <property type="component" value="Unassembled WGS sequence"/>
</dbReference>
<feature type="binding site" evidence="7">
    <location>
        <position position="187"/>
    </location>
    <ligand>
        <name>substrate</name>
    </ligand>
</feature>
<comment type="function">
    <text evidence="7">Involved in the gluconeogenesis. Catalyzes stereospecifically the conversion of dihydroxyacetone phosphate (DHAP) to D-glyceraldehyde-3-phosphate (G3P).</text>
</comment>
<comment type="pathway">
    <text evidence="7 8">Carbohydrate biosynthesis; gluconeogenesis.</text>
</comment>
<feature type="active site" description="Proton acceptor" evidence="7">
    <location>
        <position position="181"/>
    </location>
</feature>
<keyword evidence="10" id="KW-1185">Reference proteome</keyword>
<comment type="caution">
    <text evidence="9">The sequence shown here is derived from an EMBL/GenBank/DDBJ whole genome shotgun (WGS) entry which is preliminary data.</text>
</comment>
<comment type="pathway">
    <text evidence="7 8">Carbohydrate degradation; glycolysis; D-glyceraldehyde 3-phosphate from glycerone phosphate: step 1/1.</text>
</comment>
<sequence>MQAWVIGNWKQNPATTKDVNTLLDTLLTTADDTVSNGCQLMVAPSCIHLANVSARLQNTAILTAAQDISALSDSSGAYTGDCSAQQIADAGATWTILGHSERRQYYQESHESLLEKLSHAFTQGLGVVYCIGETQTQYDNQQTFSALDDQLAVIKDLLIKSKEQAPELVQRLAERLIIAYEPVWAIGTGKVPTVMEVEATHQHIKETVASFDTTLPATTVLYGGSVNKDNADSFAASPMIDGALVGGASLKAESFLAIAHAFSQAKNKQTL</sequence>
<dbReference type="EMBL" id="JBDGHN010000005">
    <property type="protein sequence ID" value="MEN2751778.1"/>
    <property type="molecule type" value="Genomic_DNA"/>
</dbReference>
<organism evidence="9 10">
    <name type="scientific">Psychrobacter saeujeotis</name>
    <dbReference type="NCBI Taxonomy" id="3143436"/>
    <lineage>
        <taxon>Bacteria</taxon>
        <taxon>Pseudomonadati</taxon>
        <taxon>Pseudomonadota</taxon>
        <taxon>Gammaproteobacteria</taxon>
        <taxon>Moraxellales</taxon>
        <taxon>Moraxellaceae</taxon>
        <taxon>Psychrobacter</taxon>
    </lineage>
</organism>
<dbReference type="PANTHER" id="PTHR21139:SF42">
    <property type="entry name" value="TRIOSEPHOSPHATE ISOMERASE"/>
    <property type="match status" value="1"/>
</dbReference>
<evidence type="ECO:0000256" key="2">
    <source>
        <dbReference type="ARBA" id="ARBA00007422"/>
    </source>
</evidence>
<evidence type="ECO:0000256" key="4">
    <source>
        <dbReference type="ARBA" id="ARBA00022490"/>
    </source>
</evidence>
<accession>A0ABU9X9B0</accession>
<dbReference type="PROSITE" id="PS00171">
    <property type="entry name" value="TIM_1"/>
    <property type="match status" value="1"/>
</dbReference>
<feature type="active site" description="Electrophile" evidence="7">
    <location>
        <position position="99"/>
    </location>
</feature>